<dbReference type="OrthoDB" id="2086722at2"/>
<reference evidence="3" key="1">
    <citation type="submission" date="2014-12" db="EMBL/GenBank/DDBJ databases">
        <title>Genome sequence of Clostridium beijerinckii strain 59B.</title>
        <authorList>
            <person name="Little G.T."/>
            <person name="Minton N.P."/>
        </authorList>
    </citation>
    <scope>NUCLEOTIDE SEQUENCE [LARGE SCALE GENOMIC DNA]</scope>
    <source>
        <strain evidence="3">59B</strain>
    </source>
</reference>
<evidence type="ECO:0000256" key="1">
    <source>
        <dbReference type="SAM" id="Phobius"/>
    </source>
</evidence>
<feature type="transmembrane region" description="Helical" evidence="1">
    <location>
        <begin position="15"/>
        <end position="37"/>
    </location>
</feature>
<evidence type="ECO:0000313" key="2">
    <source>
        <dbReference type="EMBL" id="AJG98353.1"/>
    </source>
</evidence>
<name>A0A0B5QND5_CLOBE</name>
<sequence>MENSKYFRSVVKGTIGTLILSFIGITILSLLMTKLVFSKGIFNMIYVIISLCSLSLGAMIGAKKNESKGWLVGFGVALTYYLVLFILSSSFNGELAFKLFDFIKLIIALVVGTLAGMLGINL</sequence>
<protein>
    <recommendedName>
        <fullName evidence="4">TIGR04086 family membrane protein</fullName>
    </recommendedName>
</protein>
<dbReference type="AlphaFoldDB" id="A0A0B5QND5"/>
<dbReference type="RefSeq" id="WP_041895682.1">
    <property type="nucleotide sequence ID" value="NZ_CP010086.2"/>
</dbReference>
<dbReference type="EMBL" id="CP010086">
    <property type="protein sequence ID" value="AJG98353.1"/>
    <property type="molecule type" value="Genomic_DNA"/>
</dbReference>
<evidence type="ECO:0000313" key="3">
    <source>
        <dbReference type="Proteomes" id="UP000031866"/>
    </source>
</evidence>
<feature type="transmembrane region" description="Helical" evidence="1">
    <location>
        <begin position="68"/>
        <end position="87"/>
    </location>
</feature>
<accession>A0A0B5QND5</accession>
<keyword evidence="1" id="KW-1133">Transmembrane helix</keyword>
<proteinExistence type="predicted"/>
<feature type="transmembrane region" description="Helical" evidence="1">
    <location>
        <begin position="44"/>
        <end position="62"/>
    </location>
</feature>
<dbReference type="Pfam" id="PF12670">
    <property type="entry name" value="DUF3792"/>
    <property type="match status" value="1"/>
</dbReference>
<dbReference type="STRING" id="1520.LF65_01750"/>
<gene>
    <name evidence="2" type="ORF">LF65_01750</name>
</gene>
<dbReference type="Proteomes" id="UP000031866">
    <property type="component" value="Chromosome"/>
</dbReference>
<organism evidence="2 3">
    <name type="scientific">Clostridium beijerinckii</name>
    <name type="common">Clostridium MP</name>
    <dbReference type="NCBI Taxonomy" id="1520"/>
    <lineage>
        <taxon>Bacteria</taxon>
        <taxon>Bacillati</taxon>
        <taxon>Bacillota</taxon>
        <taxon>Clostridia</taxon>
        <taxon>Eubacteriales</taxon>
        <taxon>Clostridiaceae</taxon>
        <taxon>Clostridium</taxon>
    </lineage>
</organism>
<keyword evidence="1" id="KW-0812">Transmembrane</keyword>
<dbReference type="NCBIfam" id="TIGR04086">
    <property type="entry name" value="TIGR04086_membr"/>
    <property type="match status" value="1"/>
</dbReference>
<evidence type="ECO:0008006" key="4">
    <source>
        <dbReference type="Google" id="ProtNLM"/>
    </source>
</evidence>
<keyword evidence="1" id="KW-0472">Membrane</keyword>
<dbReference type="InterPro" id="IPR023804">
    <property type="entry name" value="DUF3792_TM"/>
</dbReference>
<feature type="transmembrane region" description="Helical" evidence="1">
    <location>
        <begin position="99"/>
        <end position="120"/>
    </location>
</feature>
<dbReference type="KEGG" id="cbei:LF65_01750"/>